<keyword evidence="2" id="KW-1185">Reference proteome</keyword>
<evidence type="ECO:0000313" key="2">
    <source>
        <dbReference type="Proteomes" id="UP001222325"/>
    </source>
</evidence>
<protein>
    <submittedName>
        <fullName evidence="1">Uncharacterized protein</fullName>
    </submittedName>
</protein>
<sequence>MPSLTPAQKQLAEELAEKIFNWERISEDHAAVLRTDPQRLEAVYMQYAADAPPVGFLPPPELLDSSIAQAELDLQSTATTFAERLKAISCCLFLCRVTMTRASLQDAVYLELLRMCTALHDQYYGNLNSQIPVAPPTQLHPLPAKPSRGLEAPATPSDPQVLYPIALPARSFTFDEIGTRARVRVDGAAIAEYRRTPDRLPEYIFVSETPEGLEEAFRVSCILTSGSKEKLFYLVFAGEGAEAVCHSSEEFFELLSSSSRVVNE</sequence>
<accession>A0AAD6UDN2</accession>
<evidence type="ECO:0000313" key="1">
    <source>
        <dbReference type="EMBL" id="KAJ7093923.1"/>
    </source>
</evidence>
<organism evidence="1 2">
    <name type="scientific">Mycena belliarum</name>
    <dbReference type="NCBI Taxonomy" id="1033014"/>
    <lineage>
        <taxon>Eukaryota</taxon>
        <taxon>Fungi</taxon>
        <taxon>Dikarya</taxon>
        <taxon>Basidiomycota</taxon>
        <taxon>Agaricomycotina</taxon>
        <taxon>Agaricomycetes</taxon>
        <taxon>Agaricomycetidae</taxon>
        <taxon>Agaricales</taxon>
        <taxon>Marasmiineae</taxon>
        <taxon>Mycenaceae</taxon>
        <taxon>Mycena</taxon>
    </lineage>
</organism>
<reference evidence="1" key="1">
    <citation type="submission" date="2023-03" db="EMBL/GenBank/DDBJ databases">
        <title>Massive genome expansion in bonnet fungi (Mycena s.s.) driven by repeated elements and novel gene families across ecological guilds.</title>
        <authorList>
            <consortium name="Lawrence Berkeley National Laboratory"/>
            <person name="Harder C.B."/>
            <person name="Miyauchi S."/>
            <person name="Viragh M."/>
            <person name="Kuo A."/>
            <person name="Thoen E."/>
            <person name="Andreopoulos B."/>
            <person name="Lu D."/>
            <person name="Skrede I."/>
            <person name="Drula E."/>
            <person name="Henrissat B."/>
            <person name="Morin E."/>
            <person name="Kohler A."/>
            <person name="Barry K."/>
            <person name="LaButti K."/>
            <person name="Morin E."/>
            <person name="Salamov A."/>
            <person name="Lipzen A."/>
            <person name="Mereny Z."/>
            <person name="Hegedus B."/>
            <person name="Baldrian P."/>
            <person name="Stursova M."/>
            <person name="Weitz H."/>
            <person name="Taylor A."/>
            <person name="Grigoriev I.V."/>
            <person name="Nagy L.G."/>
            <person name="Martin F."/>
            <person name="Kauserud H."/>
        </authorList>
    </citation>
    <scope>NUCLEOTIDE SEQUENCE</scope>
    <source>
        <strain evidence="1">CBHHK173m</strain>
    </source>
</reference>
<dbReference type="EMBL" id="JARJCN010000015">
    <property type="protein sequence ID" value="KAJ7093923.1"/>
    <property type="molecule type" value="Genomic_DNA"/>
</dbReference>
<name>A0AAD6UDN2_9AGAR</name>
<proteinExistence type="predicted"/>
<comment type="caution">
    <text evidence="1">The sequence shown here is derived from an EMBL/GenBank/DDBJ whole genome shotgun (WGS) entry which is preliminary data.</text>
</comment>
<dbReference type="AlphaFoldDB" id="A0AAD6UDN2"/>
<dbReference type="Proteomes" id="UP001222325">
    <property type="component" value="Unassembled WGS sequence"/>
</dbReference>
<gene>
    <name evidence="1" type="ORF">B0H15DRAFT_145943</name>
</gene>